<dbReference type="EMBL" id="CP024847">
    <property type="protein sequence ID" value="AUR52397.1"/>
    <property type="molecule type" value="Genomic_DNA"/>
</dbReference>
<evidence type="ECO:0000313" key="3">
    <source>
        <dbReference type="Proteomes" id="UP000236655"/>
    </source>
</evidence>
<keyword evidence="1" id="KW-0812">Transmembrane</keyword>
<keyword evidence="3" id="KW-1185">Reference proteome</keyword>
<feature type="transmembrane region" description="Helical" evidence="1">
    <location>
        <begin position="106"/>
        <end position="126"/>
    </location>
</feature>
<dbReference type="RefSeq" id="WP_102951690.1">
    <property type="nucleotide sequence ID" value="NZ_CP024847.1"/>
</dbReference>
<reference evidence="3" key="1">
    <citation type="submission" date="2017-11" db="EMBL/GenBank/DDBJ databases">
        <authorList>
            <person name="Chan K.G."/>
            <person name="Lee L.S."/>
        </authorList>
    </citation>
    <scope>NUCLEOTIDE SEQUENCE [LARGE SCALE GENOMIC DNA]</scope>
    <source>
        <strain evidence="3">DSM 100970</strain>
    </source>
</reference>
<feature type="transmembrane region" description="Helical" evidence="1">
    <location>
        <begin position="146"/>
        <end position="167"/>
    </location>
</feature>
<keyword evidence="1" id="KW-1133">Transmembrane helix</keyword>
<proteinExistence type="predicted"/>
<feature type="transmembrane region" description="Helical" evidence="1">
    <location>
        <begin position="80"/>
        <end position="100"/>
    </location>
</feature>
<dbReference type="KEGG" id="nba:CUN60_08830"/>
<evidence type="ECO:0000256" key="1">
    <source>
        <dbReference type="SAM" id="Phobius"/>
    </source>
</evidence>
<protein>
    <recommendedName>
        <fullName evidence="4">MFS transporter</fullName>
    </recommendedName>
</protein>
<feature type="transmembrane region" description="Helical" evidence="1">
    <location>
        <begin position="37"/>
        <end position="60"/>
    </location>
</feature>
<sequence length="212" mass="24465">MSVKIYKSQIDTFILVVILTMIGFYNSLAFIKTQDYIFHHFSATGDIIFSISFINALSFLFRPLGGTIRSLFHHKIKRPLLPYFVLVYAFYNIAVINLVAYFPINYAIATLIFNCILIGVLLGAIYPEAIVRILDKDRLSPARKVFVGNCYFIAVYFGAAFTKLTLADVNNPIYKIIISLMPLIFCIFAIYFYLHTRKELSEGRKRLYYMKL</sequence>
<gene>
    <name evidence="2" type="ORF">CUN60_08830</name>
</gene>
<evidence type="ECO:0000313" key="2">
    <source>
        <dbReference type="EMBL" id="AUR52397.1"/>
    </source>
</evidence>
<dbReference type="AlphaFoldDB" id="A0A2I7N7F3"/>
<feature type="transmembrane region" description="Helical" evidence="1">
    <location>
        <begin position="12"/>
        <end position="31"/>
    </location>
</feature>
<evidence type="ECO:0008006" key="4">
    <source>
        <dbReference type="Google" id="ProtNLM"/>
    </source>
</evidence>
<feature type="transmembrane region" description="Helical" evidence="1">
    <location>
        <begin position="173"/>
        <end position="194"/>
    </location>
</feature>
<keyword evidence="1" id="KW-0472">Membrane</keyword>
<name>A0A2I7N7F3_9NEIS</name>
<organism evidence="2 3">
    <name type="scientific">Aquella oligotrophica</name>
    <dbReference type="NCBI Taxonomy" id="2067065"/>
    <lineage>
        <taxon>Bacteria</taxon>
        <taxon>Pseudomonadati</taxon>
        <taxon>Pseudomonadota</taxon>
        <taxon>Betaproteobacteria</taxon>
        <taxon>Neisseriales</taxon>
        <taxon>Neisseriaceae</taxon>
        <taxon>Aquella</taxon>
    </lineage>
</organism>
<accession>A0A2I7N7F3</accession>
<dbReference type="Proteomes" id="UP000236655">
    <property type="component" value="Chromosome"/>
</dbReference>